<accession>A0ACB8FN22</accession>
<name>A0ACB8FN22_9SAUR</name>
<comment type="caution">
    <text evidence="1">The sequence shown here is derived from an EMBL/GenBank/DDBJ whole genome shotgun (WGS) entry which is preliminary data.</text>
</comment>
<gene>
    <name evidence="1" type="ORF">K3G42_002940</name>
</gene>
<keyword evidence="2" id="KW-1185">Reference proteome</keyword>
<reference evidence="1" key="1">
    <citation type="submission" date="2021-08" db="EMBL/GenBank/DDBJ databases">
        <title>The first chromosome-level gecko genome reveals the dynamic sex chromosomes of Neotropical dwarf geckos (Sphaerodactylidae: Sphaerodactylus).</title>
        <authorList>
            <person name="Pinto B.J."/>
            <person name="Keating S.E."/>
            <person name="Gamble T."/>
        </authorList>
    </citation>
    <scope>NUCLEOTIDE SEQUENCE</scope>
    <source>
        <strain evidence="1">TG3544</strain>
    </source>
</reference>
<protein>
    <submittedName>
        <fullName evidence="1">Uncharacterized protein</fullName>
    </submittedName>
</protein>
<evidence type="ECO:0000313" key="2">
    <source>
        <dbReference type="Proteomes" id="UP000827872"/>
    </source>
</evidence>
<dbReference type="Proteomes" id="UP000827872">
    <property type="component" value="Linkage Group LG06"/>
</dbReference>
<proteinExistence type="predicted"/>
<organism evidence="1 2">
    <name type="scientific">Sphaerodactylus townsendi</name>
    <dbReference type="NCBI Taxonomy" id="933632"/>
    <lineage>
        <taxon>Eukaryota</taxon>
        <taxon>Metazoa</taxon>
        <taxon>Chordata</taxon>
        <taxon>Craniata</taxon>
        <taxon>Vertebrata</taxon>
        <taxon>Euteleostomi</taxon>
        <taxon>Lepidosauria</taxon>
        <taxon>Squamata</taxon>
        <taxon>Bifurcata</taxon>
        <taxon>Gekkota</taxon>
        <taxon>Sphaerodactylidae</taxon>
        <taxon>Sphaerodactylus</taxon>
    </lineage>
</organism>
<dbReference type="EMBL" id="CM037619">
    <property type="protein sequence ID" value="KAH8006360.1"/>
    <property type="molecule type" value="Genomic_DNA"/>
</dbReference>
<evidence type="ECO:0000313" key="1">
    <source>
        <dbReference type="EMBL" id="KAH8006360.1"/>
    </source>
</evidence>
<sequence length="681" mass="77833">MEIPTFYKSKNPFPHESSLADKKHLLSHHDLVSKLRAEVPAMYQKETYHSMRHYAQYQKGCLKRIAKDFQFSKEVIKHRGPATLSYKECDQKHIYDYSDIIHKEITTKKPRQTSKLKPLKELPPLVQTDIMTPKHTTDNIPFCLEDYIWKAKEESTLAAPSLLVPIPPVSLPPCDSPSQTFLTEPYDMLGAQRMAKGGSKRAPQGVTLQKPEDEDLGWEKSLLRKLNKATAQWIVNSQSGWGGWVQGEPKGFKKQKYDWDRIRYVLPSENDVKLLDEIKKDEDGVVVQRSEEMIPETPLPVYYRITSSHSSVEDDPIGDNRTSEIPPLSSKLLTPIKHRKRLNSRVGKYAYATQNVFEQELYFGMANIVHQEMKKGHIVMDNRDEFCKHLQPQYPRPPELWSFRPPKKSTYRVQKGANHWTALPTIIENFSQLGQEESLVVLARKKTSLKKYERNLSQDLCICRTMLEQWKADWKLDPQWLSATVEGLMRDLLDVHVQNRINAIITCASAVIERPQKTKRRSSEPVIGIEAKTSEIPDIPVEIQPLLKNTLFDEDAHVRMAAAVCHYIIGERTQQARIIMKNALIHGNSADSWAAAQCLALEGIATFSVVKRILSQIFDKKDDATEDQACLLLAQLSRQTVGISMPEYDYKCSRNGLYKLKVDDCFKVALSSNPSDPQPGS</sequence>